<dbReference type="EMBL" id="CP099556">
    <property type="protein sequence ID" value="UYF43818.1"/>
    <property type="molecule type" value="Genomic_DNA"/>
</dbReference>
<evidence type="ECO:0000313" key="7">
    <source>
        <dbReference type="Proteomes" id="UP000238811"/>
    </source>
</evidence>
<dbReference type="InterPro" id="IPR038444">
    <property type="entry name" value="DUF465_sf"/>
</dbReference>
<dbReference type="Proteomes" id="UP001164100">
    <property type="component" value="Chromosome"/>
</dbReference>
<evidence type="ECO:0000313" key="4">
    <source>
        <dbReference type="EMBL" id="QNM90709.1"/>
    </source>
</evidence>
<evidence type="ECO:0000313" key="3">
    <source>
        <dbReference type="EMBL" id="PRM99687.1"/>
    </source>
</evidence>
<dbReference type="Proteomes" id="UP000515842">
    <property type="component" value="Chromosome"/>
</dbReference>
<dbReference type="AlphaFoldDB" id="A0A1V9VBF9"/>
<dbReference type="Pfam" id="PF04325">
    <property type="entry name" value="DUF465"/>
    <property type="match status" value="1"/>
</dbReference>
<dbReference type="EMBL" id="NXGJ01000012">
    <property type="protein sequence ID" value="PRM87184.1"/>
    <property type="molecule type" value="Genomic_DNA"/>
</dbReference>
<evidence type="ECO:0000313" key="5">
    <source>
        <dbReference type="EMBL" id="UYF43818.1"/>
    </source>
</evidence>
<sequence>MLHEHRDAIAELRQKDAHFAKVFDKHNDLDHEITNLENSHADQFTIETKKKEKLKLKDEIYSMIVKYKAEK</sequence>
<dbReference type="Gene3D" id="6.10.280.50">
    <property type="match status" value="1"/>
</dbReference>
<name>A0A1V9VBF9_9BACT</name>
<evidence type="ECO:0000313" key="6">
    <source>
        <dbReference type="Proteomes" id="UP000192599"/>
    </source>
</evidence>
<dbReference type="InterPro" id="IPR007420">
    <property type="entry name" value="DUF465"/>
</dbReference>
<dbReference type="RefSeq" id="WP_066152849.1">
    <property type="nucleotide sequence ID" value="NZ_CP026655.1"/>
</dbReference>
<dbReference type="Proteomes" id="UP000239065">
    <property type="component" value="Unassembled WGS sequence"/>
</dbReference>
<protein>
    <submittedName>
        <fullName evidence="2">DUF465 domain-containing protein</fullName>
    </submittedName>
</protein>
<accession>A0A1V9VBF9</accession>
<dbReference type="Proteomes" id="UP000192599">
    <property type="component" value="Unassembled WGS sequence"/>
</dbReference>
<reference evidence="4 9" key="3">
    <citation type="journal article" date="2020" name="Front. Microbiol.">
        <title>Genomic Analysis and Antimicrobial Resistance of Aliarcobacter cryaerophilus Strains From German Water Poultry.</title>
        <authorList>
            <person name="Muller E."/>
            <person name="Hotzel H."/>
            <person name="Ahlers C."/>
            <person name="Hanel I."/>
            <person name="Tomaso H."/>
            <person name="Abdel-Glil M.Y."/>
        </authorList>
    </citation>
    <scope>NUCLEOTIDE SEQUENCE [LARGE SCALE GENOMIC DNA]</scope>
    <source>
        <strain evidence="4 9">16CS1285-4</strain>
    </source>
</reference>
<evidence type="ECO:0000313" key="9">
    <source>
        <dbReference type="Proteomes" id="UP000515842"/>
    </source>
</evidence>
<dbReference type="EMBL" id="NXGD01000014">
    <property type="protein sequence ID" value="PRM99687.1"/>
    <property type="molecule type" value="Genomic_DNA"/>
</dbReference>
<reference evidence="1 6" key="1">
    <citation type="submission" date="2017-04" db="EMBL/GenBank/DDBJ databases">
        <title>Accumulation and expression of multiple antibiotic resistance genes in Arcobacter cryaerophilus that thrives in sewage.</title>
        <authorList>
            <person name="Millar J.A."/>
            <person name="Raghavan R."/>
        </authorList>
    </citation>
    <scope>NUCLEOTIDE SEQUENCE [LARGE SCALE GENOMIC DNA]</scope>
    <source>
        <strain evidence="1 6">AZT-1</strain>
    </source>
</reference>
<dbReference type="EMBL" id="LNTC01000067">
    <property type="protein sequence ID" value="OQR41352.1"/>
    <property type="molecule type" value="Genomic_DNA"/>
</dbReference>
<proteinExistence type="predicted"/>
<dbReference type="Proteomes" id="UP000238811">
    <property type="component" value="Unassembled WGS sequence"/>
</dbReference>
<gene>
    <name evidence="1" type="ORF">AS859_06170</name>
    <name evidence="3" type="ORF">CJ668_10305</name>
    <name evidence="2" type="ORF">CJ669_08695</name>
    <name evidence="4" type="ORF">HOO34_02975</name>
    <name evidence="5" type="ORF">NGX11_02490</name>
</gene>
<evidence type="ECO:0000313" key="1">
    <source>
        <dbReference type="EMBL" id="OQR41352.1"/>
    </source>
</evidence>
<dbReference type="EMBL" id="CP060693">
    <property type="protein sequence ID" value="QNM90709.1"/>
    <property type="molecule type" value="Genomic_DNA"/>
</dbReference>
<evidence type="ECO:0000313" key="8">
    <source>
        <dbReference type="Proteomes" id="UP000239065"/>
    </source>
</evidence>
<reference evidence="5" key="4">
    <citation type="journal article" date="2022" name="Front. Microbiol.">
        <title>Species classification and novel plasmid identifications in Arcobacter cryaerophilus and Arcobacter cryaerophilus-like organisms.</title>
        <authorList>
            <person name="Zhou G."/>
            <person name="Wang M."/>
            <person name="Wang H."/>
            <person name="Chen X."/>
            <person name="Gu Y."/>
            <person name="Shao Z."/>
            <person name="Zhang J."/>
            <person name="Zhang M."/>
        </authorList>
    </citation>
    <scope>NUCLEOTIDE SEQUENCE</scope>
    <source>
        <strain evidence="5">ICDCAC48</strain>
    </source>
</reference>
<evidence type="ECO:0000313" key="2">
    <source>
        <dbReference type="EMBL" id="PRM87184.1"/>
    </source>
</evidence>
<reference evidence="7 8" key="2">
    <citation type="submission" date="2017-09" db="EMBL/GenBank/DDBJ databases">
        <title>Reassesment of A. cryaerophilus.</title>
        <authorList>
            <person name="Perez-Cataluna A."/>
            <person name="Collado L."/>
            <person name="Salgado O."/>
            <person name="Lefinanco V."/>
            <person name="Figueras M.J."/>
        </authorList>
    </citation>
    <scope>NUCLEOTIDE SEQUENCE [LARGE SCALE GENOMIC DNA]</scope>
    <source>
        <strain evidence="3 7">LMG 10229</strain>
        <strain evidence="2 8">LMG 9861</strain>
    </source>
</reference>
<organism evidence="1 6">
    <name type="scientific">Aliarcobacter cryaerophilus</name>
    <dbReference type="NCBI Taxonomy" id="28198"/>
    <lineage>
        <taxon>Bacteria</taxon>
        <taxon>Pseudomonadati</taxon>
        <taxon>Campylobacterota</taxon>
        <taxon>Epsilonproteobacteria</taxon>
        <taxon>Campylobacterales</taxon>
        <taxon>Arcobacteraceae</taxon>
        <taxon>Aliarcobacter</taxon>
    </lineage>
</organism>